<dbReference type="Proteomes" id="UP000887540">
    <property type="component" value="Unplaced"/>
</dbReference>
<feature type="compositionally biased region" description="Polar residues" evidence="10">
    <location>
        <begin position="264"/>
        <end position="278"/>
    </location>
</feature>
<keyword evidence="3" id="KW-0813">Transport</keyword>
<evidence type="ECO:0000256" key="10">
    <source>
        <dbReference type="SAM" id="MobiDB-lite"/>
    </source>
</evidence>
<keyword evidence="12" id="KW-1185">Reference proteome</keyword>
<dbReference type="PANTHER" id="PTHR15959">
    <property type="entry name" value="SYNTAXIN-18"/>
    <property type="match status" value="1"/>
</dbReference>
<evidence type="ECO:0000256" key="7">
    <source>
        <dbReference type="ARBA" id="ARBA00022989"/>
    </source>
</evidence>
<keyword evidence="5" id="KW-0532">Neurotransmitter transport</keyword>
<evidence type="ECO:0000256" key="3">
    <source>
        <dbReference type="ARBA" id="ARBA00022448"/>
    </source>
</evidence>
<feature type="compositionally biased region" description="Basic and acidic residues" evidence="10">
    <location>
        <begin position="252"/>
        <end position="261"/>
    </location>
</feature>
<dbReference type="PANTHER" id="PTHR15959:SF0">
    <property type="entry name" value="SYNTAXIN-18"/>
    <property type="match status" value="1"/>
</dbReference>
<feature type="domain" description="T-SNARE coiled-coil homology" evidence="11">
    <location>
        <begin position="323"/>
        <end position="385"/>
    </location>
</feature>
<dbReference type="SUPFAM" id="SSF58038">
    <property type="entry name" value="SNARE fusion complex"/>
    <property type="match status" value="1"/>
</dbReference>
<keyword evidence="9" id="KW-0472">Membrane</keyword>
<dbReference type="GO" id="GO:0006836">
    <property type="term" value="P:neurotransmitter transport"/>
    <property type="evidence" value="ECO:0007669"/>
    <property type="project" value="UniProtKB-KW"/>
</dbReference>
<comment type="subcellular location">
    <subcellularLocation>
        <location evidence="1">Membrane</location>
        <topology evidence="1">Single-pass type IV membrane protein</topology>
    </subcellularLocation>
</comment>
<dbReference type="GO" id="GO:0005484">
    <property type="term" value="F:SNAP receptor activity"/>
    <property type="evidence" value="ECO:0007669"/>
    <property type="project" value="InterPro"/>
</dbReference>
<evidence type="ECO:0000256" key="6">
    <source>
        <dbReference type="ARBA" id="ARBA00022927"/>
    </source>
</evidence>
<dbReference type="GO" id="GO:0005783">
    <property type="term" value="C:endoplasmic reticulum"/>
    <property type="evidence" value="ECO:0007669"/>
    <property type="project" value="TreeGrafter"/>
</dbReference>
<dbReference type="PROSITE" id="PS00914">
    <property type="entry name" value="SYNTAXIN"/>
    <property type="match status" value="1"/>
</dbReference>
<evidence type="ECO:0000256" key="4">
    <source>
        <dbReference type="ARBA" id="ARBA00022692"/>
    </source>
</evidence>
<dbReference type="WBParaSite" id="ACRNAN_scaffold1198.g10050.t1">
    <property type="protein sequence ID" value="ACRNAN_scaffold1198.g10050.t1"/>
    <property type="gene ID" value="ACRNAN_scaffold1198.g10050"/>
</dbReference>
<dbReference type="GO" id="GO:0006890">
    <property type="term" value="P:retrograde vesicle-mediated transport, Golgi to endoplasmic reticulum"/>
    <property type="evidence" value="ECO:0007669"/>
    <property type="project" value="TreeGrafter"/>
</dbReference>
<dbReference type="Gene3D" id="1.20.5.110">
    <property type="match status" value="1"/>
</dbReference>
<dbReference type="GO" id="GO:0031201">
    <property type="term" value="C:SNARE complex"/>
    <property type="evidence" value="ECO:0007669"/>
    <property type="project" value="TreeGrafter"/>
</dbReference>
<evidence type="ECO:0000256" key="9">
    <source>
        <dbReference type="ARBA" id="ARBA00023136"/>
    </source>
</evidence>
<evidence type="ECO:0000259" key="11">
    <source>
        <dbReference type="PROSITE" id="PS50192"/>
    </source>
</evidence>
<feature type="region of interest" description="Disordered" evidence="10">
    <location>
        <begin position="252"/>
        <end position="300"/>
    </location>
</feature>
<reference evidence="13" key="1">
    <citation type="submission" date="2022-11" db="UniProtKB">
        <authorList>
            <consortium name="WormBaseParasite"/>
        </authorList>
    </citation>
    <scope>IDENTIFICATION</scope>
</reference>
<keyword evidence="4" id="KW-0812">Transmembrane</keyword>
<dbReference type="AlphaFoldDB" id="A0A914CL35"/>
<evidence type="ECO:0000256" key="8">
    <source>
        <dbReference type="ARBA" id="ARBA00023054"/>
    </source>
</evidence>
<name>A0A914CL35_9BILA</name>
<sequence length="415" mass="48548">MILTKQRAMMEKIKTSKGENTENGVVLPQLSQFQQQRPMLNERTNSPNFLIFCRSTREILVDITELRNLVLEKRRDYILCGGSFSSYGYSNFMSDSDRQKFDMDSETVMNQCWKLIRSLESQLSADKSLRLEDELPHLQAVVYLLNIYLKEVCRIIGQIREIYLKKARQVQKICRLANLVEMYESNLATIKQEEEAKASKLKAIKKELDFKTNIFEQKDKLKLYNDEGWEETKLDDLFDDHDEEWNERVRDAKVSKAEKLEAPSQPSTSMTTKESSGVRQRRPPKQPKPLESNYFEEESPQNIEVNLTDAERTQLQYENEQLYSKFAQKNSEIETIARQIEEIRKLQDTFSEHILEQEQTIDRVHEKTVYTLDTLEAANDFIRQAIKNSASRRGSGMRAIDSPHKITPYGVIFEK</sequence>
<keyword evidence="6" id="KW-0653">Protein transport</keyword>
<comment type="similarity">
    <text evidence="2">Belongs to the syntaxin family.</text>
</comment>
<evidence type="ECO:0000313" key="13">
    <source>
        <dbReference type="WBParaSite" id="ACRNAN_scaffold1198.g10050.t1"/>
    </source>
</evidence>
<protein>
    <submittedName>
        <fullName evidence="13">t-SNARE coiled-coil homology domain-containing protein</fullName>
    </submittedName>
</protein>
<dbReference type="PROSITE" id="PS50192">
    <property type="entry name" value="T_SNARE"/>
    <property type="match status" value="1"/>
</dbReference>
<accession>A0A914CL35</accession>
<evidence type="ECO:0000256" key="1">
    <source>
        <dbReference type="ARBA" id="ARBA00004211"/>
    </source>
</evidence>
<evidence type="ECO:0000313" key="12">
    <source>
        <dbReference type="Proteomes" id="UP000887540"/>
    </source>
</evidence>
<dbReference type="InterPro" id="IPR000727">
    <property type="entry name" value="T_SNARE_dom"/>
</dbReference>
<dbReference type="GO" id="GO:0006886">
    <property type="term" value="P:intracellular protein transport"/>
    <property type="evidence" value="ECO:0007669"/>
    <property type="project" value="InterPro"/>
</dbReference>
<keyword evidence="8" id="KW-0175">Coiled coil</keyword>
<evidence type="ECO:0000256" key="5">
    <source>
        <dbReference type="ARBA" id="ARBA00022775"/>
    </source>
</evidence>
<organism evidence="12 13">
    <name type="scientific">Acrobeloides nanus</name>
    <dbReference type="NCBI Taxonomy" id="290746"/>
    <lineage>
        <taxon>Eukaryota</taxon>
        <taxon>Metazoa</taxon>
        <taxon>Ecdysozoa</taxon>
        <taxon>Nematoda</taxon>
        <taxon>Chromadorea</taxon>
        <taxon>Rhabditida</taxon>
        <taxon>Tylenchina</taxon>
        <taxon>Cephalobomorpha</taxon>
        <taxon>Cephaloboidea</taxon>
        <taxon>Cephalobidae</taxon>
        <taxon>Acrobeloides</taxon>
    </lineage>
</organism>
<keyword evidence="7" id="KW-1133">Transmembrane helix</keyword>
<proteinExistence type="inferred from homology"/>
<dbReference type="InterPro" id="IPR006012">
    <property type="entry name" value="Syntaxin/epimorphin_CS"/>
</dbReference>
<evidence type="ECO:0000256" key="2">
    <source>
        <dbReference type="ARBA" id="ARBA00009063"/>
    </source>
</evidence>